<accession>A0A9P6E8P1</accession>
<comment type="similarity">
    <text evidence="2">Belongs to the MAD1 family.</text>
</comment>
<dbReference type="GO" id="GO:0051315">
    <property type="term" value="P:attachment of mitotic spindle microtubules to kinetochore"/>
    <property type="evidence" value="ECO:0007669"/>
    <property type="project" value="TreeGrafter"/>
</dbReference>
<comment type="subcellular location">
    <subcellularLocation>
        <location evidence="1">Nucleus</location>
    </subcellularLocation>
</comment>
<dbReference type="Gene3D" id="3.30.457.60">
    <property type="match status" value="1"/>
</dbReference>
<evidence type="ECO:0000256" key="1">
    <source>
        <dbReference type="ARBA" id="ARBA00004123"/>
    </source>
</evidence>
<sequence>MDTGIDMDTTTVVSSFSHSSSSSFTSASTSTVAPPAPPPTTTAALQELLTLRSAHASLLDKHGQTNALLSTRSSQLTTLQSQFSAVQNALVENEELRRVLGVEREGRRREEERRGLVEREVGFLSELVGSYEREREVDDDMVVDSGDAGAGVGVGAGGRDDTRRLRERLGELERLLVDYKEANKRLGDEVGRLGVGVVGGGVDLEVGDEKRTEMKWKSVEELVKDVESVREENEKLKADLTQSTKSLDAHLSTIDTLEQTLFELRGEIAGGRHVPPNTRILEMADNPERRWFDGRKEVVDGLRRENGALMRRLEELGRRVAEWEGEGEGVVAEGEGEGVSERMKKEDDASKSGKMEDVVPRESWELVSREKEELEEMVRQKEKRLLRLQQVFTQKSSEFRDAIASILGVKLAFYPNGSVRVTSVFDLNASFVFSPSKLDGTTQMQLIAQSEQGGPQDLPSMMNYWIETQQCIPGFLASVTLECWEGSKRDM</sequence>
<keyword evidence="7" id="KW-0131">Cell cycle</keyword>
<proteinExistence type="inferred from homology"/>
<dbReference type="GO" id="GO:0051301">
    <property type="term" value="P:cell division"/>
    <property type="evidence" value="ECO:0007669"/>
    <property type="project" value="UniProtKB-KW"/>
</dbReference>
<keyword evidence="4" id="KW-0132">Cell division</keyword>
<gene>
    <name evidence="10" type="ORF">CPB83DRAFT_838863</name>
</gene>
<dbReference type="GO" id="GO:0007094">
    <property type="term" value="P:mitotic spindle assembly checkpoint signaling"/>
    <property type="evidence" value="ECO:0007669"/>
    <property type="project" value="InterPro"/>
</dbReference>
<dbReference type="InterPro" id="IPR008672">
    <property type="entry name" value="Mad1"/>
</dbReference>
<feature type="compositionally biased region" description="Low complexity" evidence="9">
    <location>
        <begin position="16"/>
        <end position="33"/>
    </location>
</feature>
<keyword evidence="11" id="KW-1185">Reference proteome</keyword>
<organism evidence="10 11">
    <name type="scientific">Crepidotus variabilis</name>
    <dbReference type="NCBI Taxonomy" id="179855"/>
    <lineage>
        <taxon>Eukaryota</taxon>
        <taxon>Fungi</taxon>
        <taxon>Dikarya</taxon>
        <taxon>Basidiomycota</taxon>
        <taxon>Agaricomycotina</taxon>
        <taxon>Agaricomycetes</taxon>
        <taxon>Agaricomycetidae</taxon>
        <taxon>Agaricales</taxon>
        <taxon>Agaricineae</taxon>
        <taxon>Crepidotaceae</taxon>
        <taxon>Crepidotus</taxon>
    </lineage>
</organism>
<reference evidence="10" key="1">
    <citation type="submission" date="2020-11" db="EMBL/GenBank/DDBJ databases">
        <authorList>
            <consortium name="DOE Joint Genome Institute"/>
            <person name="Ahrendt S."/>
            <person name="Riley R."/>
            <person name="Andreopoulos W."/>
            <person name="Labutti K."/>
            <person name="Pangilinan J."/>
            <person name="Ruiz-Duenas F.J."/>
            <person name="Barrasa J.M."/>
            <person name="Sanchez-Garcia M."/>
            <person name="Camarero S."/>
            <person name="Miyauchi S."/>
            <person name="Serrano A."/>
            <person name="Linde D."/>
            <person name="Babiker R."/>
            <person name="Drula E."/>
            <person name="Ayuso-Fernandez I."/>
            <person name="Pacheco R."/>
            <person name="Padilla G."/>
            <person name="Ferreira P."/>
            <person name="Barriuso J."/>
            <person name="Kellner H."/>
            <person name="Castanera R."/>
            <person name="Alfaro M."/>
            <person name="Ramirez L."/>
            <person name="Pisabarro A.G."/>
            <person name="Kuo A."/>
            <person name="Tritt A."/>
            <person name="Lipzen A."/>
            <person name="He G."/>
            <person name="Yan M."/>
            <person name="Ng V."/>
            <person name="Cullen D."/>
            <person name="Martin F."/>
            <person name="Rosso M.-N."/>
            <person name="Henrissat B."/>
            <person name="Hibbett D."/>
            <person name="Martinez A.T."/>
            <person name="Grigoriev I.V."/>
        </authorList>
    </citation>
    <scope>NUCLEOTIDE SEQUENCE</scope>
    <source>
        <strain evidence="10">CBS 506.95</strain>
    </source>
</reference>
<feature type="coiled-coil region" evidence="8">
    <location>
        <begin position="299"/>
        <end position="326"/>
    </location>
</feature>
<feature type="coiled-coil region" evidence="8">
    <location>
        <begin position="364"/>
        <end position="391"/>
    </location>
</feature>
<dbReference type="PANTHER" id="PTHR23168:SF0">
    <property type="entry name" value="MITOTIC SPINDLE ASSEMBLY CHECKPOINT PROTEIN MAD1"/>
    <property type="match status" value="1"/>
</dbReference>
<evidence type="ECO:0000313" key="11">
    <source>
        <dbReference type="Proteomes" id="UP000807306"/>
    </source>
</evidence>
<evidence type="ECO:0000256" key="9">
    <source>
        <dbReference type="SAM" id="MobiDB-lite"/>
    </source>
</evidence>
<evidence type="ECO:0000256" key="7">
    <source>
        <dbReference type="ARBA" id="ARBA00023306"/>
    </source>
</evidence>
<dbReference type="GO" id="GO:0072686">
    <property type="term" value="C:mitotic spindle"/>
    <property type="evidence" value="ECO:0007669"/>
    <property type="project" value="TreeGrafter"/>
</dbReference>
<dbReference type="AlphaFoldDB" id="A0A9P6E8P1"/>
<keyword evidence="6" id="KW-0539">Nucleus</keyword>
<dbReference type="PANTHER" id="PTHR23168">
    <property type="entry name" value="MITOTIC SPINDLE ASSEMBLY CHECKPOINT PROTEIN MAD1 MITOTIC ARREST DEFICIENT-LIKE PROTEIN 1"/>
    <property type="match status" value="1"/>
</dbReference>
<dbReference type="Gene3D" id="1.20.5.170">
    <property type="match status" value="1"/>
</dbReference>
<feature type="coiled-coil region" evidence="8">
    <location>
        <begin position="219"/>
        <end position="246"/>
    </location>
</feature>
<dbReference type="GO" id="GO:0005635">
    <property type="term" value="C:nuclear envelope"/>
    <property type="evidence" value="ECO:0007669"/>
    <property type="project" value="TreeGrafter"/>
</dbReference>
<evidence type="ECO:0000256" key="2">
    <source>
        <dbReference type="ARBA" id="ARBA00008029"/>
    </source>
</evidence>
<protein>
    <recommendedName>
        <fullName evidence="3">Spindle assembly checkpoint component MAD1</fullName>
    </recommendedName>
</protein>
<evidence type="ECO:0000313" key="10">
    <source>
        <dbReference type="EMBL" id="KAF9524542.1"/>
    </source>
</evidence>
<dbReference type="GO" id="GO:0000776">
    <property type="term" value="C:kinetochore"/>
    <property type="evidence" value="ECO:0007669"/>
    <property type="project" value="TreeGrafter"/>
</dbReference>
<evidence type="ECO:0000256" key="5">
    <source>
        <dbReference type="ARBA" id="ARBA00022776"/>
    </source>
</evidence>
<keyword evidence="5" id="KW-0498">Mitosis</keyword>
<dbReference type="EMBL" id="MU157897">
    <property type="protein sequence ID" value="KAF9524542.1"/>
    <property type="molecule type" value="Genomic_DNA"/>
</dbReference>
<evidence type="ECO:0000256" key="4">
    <source>
        <dbReference type="ARBA" id="ARBA00022618"/>
    </source>
</evidence>
<feature type="compositionally biased region" description="Basic and acidic residues" evidence="9">
    <location>
        <begin position="339"/>
        <end position="357"/>
    </location>
</feature>
<dbReference type="Proteomes" id="UP000807306">
    <property type="component" value="Unassembled WGS sequence"/>
</dbReference>
<feature type="coiled-coil region" evidence="8">
    <location>
        <begin position="162"/>
        <end position="189"/>
    </location>
</feature>
<name>A0A9P6E8P1_9AGAR</name>
<dbReference type="Pfam" id="PF05557">
    <property type="entry name" value="MAD"/>
    <property type="match status" value="1"/>
</dbReference>
<evidence type="ECO:0000256" key="6">
    <source>
        <dbReference type="ARBA" id="ARBA00023242"/>
    </source>
</evidence>
<feature type="region of interest" description="Disordered" evidence="9">
    <location>
        <begin position="16"/>
        <end position="40"/>
    </location>
</feature>
<keyword evidence="8" id="KW-0175">Coiled coil</keyword>
<evidence type="ECO:0000256" key="3">
    <source>
        <dbReference type="ARBA" id="ARBA00022019"/>
    </source>
</evidence>
<dbReference type="SUPFAM" id="SSF75704">
    <property type="entry name" value="Mitotic arrest deficient-like 1, Mad1"/>
    <property type="match status" value="1"/>
</dbReference>
<feature type="region of interest" description="Disordered" evidence="9">
    <location>
        <begin position="332"/>
        <end position="357"/>
    </location>
</feature>
<evidence type="ECO:0000256" key="8">
    <source>
        <dbReference type="SAM" id="Coils"/>
    </source>
</evidence>
<comment type="caution">
    <text evidence="10">The sequence shown here is derived from an EMBL/GenBank/DDBJ whole genome shotgun (WGS) entry which is preliminary data.</text>
</comment>
<dbReference type="Gene3D" id="6.10.250.90">
    <property type="match status" value="1"/>
</dbReference>
<dbReference type="OrthoDB" id="331602at2759"/>